<evidence type="ECO:0000313" key="1">
    <source>
        <dbReference type="EMBL" id="MPC88263.1"/>
    </source>
</evidence>
<reference evidence="1 2" key="1">
    <citation type="submission" date="2019-05" db="EMBL/GenBank/DDBJ databases">
        <title>Another draft genome of Portunus trituberculatus and its Hox gene families provides insights of decapod evolution.</title>
        <authorList>
            <person name="Jeong J.-H."/>
            <person name="Song I."/>
            <person name="Kim S."/>
            <person name="Choi T."/>
            <person name="Kim D."/>
            <person name="Ryu S."/>
            <person name="Kim W."/>
        </authorList>
    </citation>
    <scope>NUCLEOTIDE SEQUENCE [LARGE SCALE GENOMIC DNA]</scope>
    <source>
        <tissue evidence="1">Muscle</tissue>
    </source>
</reference>
<organism evidence="1 2">
    <name type="scientific">Portunus trituberculatus</name>
    <name type="common">Swimming crab</name>
    <name type="synonym">Neptunus trituberculatus</name>
    <dbReference type="NCBI Taxonomy" id="210409"/>
    <lineage>
        <taxon>Eukaryota</taxon>
        <taxon>Metazoa</taxon>
        <taxon>Ecdysozoa</taxon>
        <taxon>Arthropoda</taxon>
        <taxon>Crustacea</taxon>
        <taxon>Multicrustacea</taxon>
        <taxon>Malacostraca</taxon>
        <taxon>Eumalacostraca</taxon>
        <taxon>Eucarida</taxon>
        <taxon>Decapoda</taxon>
        <taxon>Pleocyemata</taxon>
        <taxon>Brachyura</taxon>
        <taxon>Eubrachyura</taxon>
        <taxon>Portunoidea</taxon>
        <taxon>Portunidae</taxon>
        <taxon>Portuninae</taxon>
        <taxon>Portunus</taxon>
    </lineage>
</organism>
<sequence length="81" mass="8224">MCGSDAADEGHLSAPAAAVTGIRSVDALPISAHAAPYKALASASPPLQLQAFPEPSIPRGPGVIPSIRPSRLPHCACLLEM</sequence>
<name>A0A5B7J173_PORTR</name>
<accession>A0A5B7J173</accession>
<proteinExistence type="predicted"/>
<dbReference type="AlphaFoldDB" id="A0A5B7J173"/>
<comment type="caution">
    <text evidence="1">The sequence shown here is derived from an EMBL/GenBank/DDBJ whole genome shotgun (WGS) entry which is preliminary data.</text>
</comment>
<evidence type="ECO:0000313" key="2">
    <source>
        <dbReference type="Proteomes" id="UP000324222"/>
    </source>
</evidence>
<dbReference type="EMBL" id="VSRR010077251">
    <property type="protein sequence ID" value="MPC88263.1"/>
    <property type="molecule type" value="Genomic_DNA"/>
</dbReference>
<dbReference type="Proteomes" id="UP000324222">
    <property type="component" value="Unassembled WGS sequence"/>
</dbReference>
<protein>
    <submittedName>
        <fullName evidence="1">Uncharacterized protein</fullName>
    </submittedName>
</protein>
<gene>
    <name evidence="1" type="ORF">E2C01_083163</name>
</gene>
<keyword evidence="2" id="KW-1185">Reference proteome</keyword>